<dbReference type="PANTHER" id="PTHR30032:SF8">
    <property type="entry name" value="GERMINATION-SPECIFIC N-ACETYLMURAMOYL-L-ALANINE AMIDASE"/>
    <property type="match status" value="1"/>
</dbReference>
<evidence type="ECO:0000313" key="3">
    <source>
        <dbReference type="Proteomes" id="UP000175744"/>
    </source>
</evidence>
<sequence>MNIKKLVCMISIGLCLGFGNQQKVSAEVSPQRIWGNNRYDTSISICKNGWKDTSDYAIIVSGKDFGDAICAAPLAKKYNAPILLASKNKLDNQSSKESLSSELNRLKVKKVFIIGGKGVISDKLESEVKKKGIQIERISGVDRYATSIEVAKKVGINNGAFLTIGTDFADAVSAAPIAAAKQMPIILLPNAKSTKELESYIKNANVSKAYILGDNNLIKDDIVKYFKDAERIIGKDKYERNINIINKFEKDINFSTTYLSSVSDYADALSGAALASLTKSPIVLVSNNIPKNVQEFLNNKLDKMYQINILGGEGVVSTNQLSKYIPISNNKYVSNTLTKAYINNQNINSVKNKSEISFNFSTSGFSKEDQENINKVLPYINNSKINIVAKTNTNKEKTTSDGEIDITIDVAGMKVDTTAWVFADFESNEPKMLEIVKIPKILSDNLPEEFKGKEYMVIDVLNMNSKLADNEELDNVDYTKLVKFSKEFQPKFIELLNKWSQKWNPGIECINYKGLFALNTMEGKKYVQTYEFKLDDKGFKDLISNTVNNCANDEESMNLIKEFIINTIDFSQVPNKDEEKKAVEEVFNNIKDNPKEALKDFNNFMNIIKDLKILGNKGIDITYYIHNGYIIGESGVVDLQLDLSKIEKMMSNVESNLPEKNKEDIKGLIDIVIKYSSENYDINKPVNVTMPELTKENSFDYVELLKNSMD</sequence>
<dbReference type="GO" id="GO:0008745">
    <property type="term" value="F:N-acetylmuramoyl-L-alanine amidase activity"/>
    <property type="evidence" value="ECO:0007669"/>
    <property type="project" value="UniProtKB-EC"/>
</dbReference>
<dbReference type="Gene3D" id="3.40.50.12090">
    <property type="match status" value="2"/>
</dbReference>
<dbReference type="EC" id="3.5.1.28" evidence="2"/>
<keyword evidence="2" id="KW-0378">Hydrolase</keyword>
<keyword evidence="1" id="KW-0175">Coiled coil</keyword>
<protein>
    <submittedName>
        <fullName evidence="2">N-acetylmuramoyl-L-alanine amidase LytC</fullName>
        <ecNumber evidence="2">3.5.1.28</ecNumber>
    </submittedName>
</protein>
<evidence type="ECO:0000256" key="1">
    <source>
        <dbReference type="SAM" id="Coils"/>
    </source>
</evidence>
<dbReference type="Proteomes" id="UP000175744">
    <property type="component" value="Unassembled WGS sequence"/>
</dbReference>
<evidence type="ECO:0000313" key="2">
    <source>
        <dbReference type="EMBL" id="OFI06968.1"/>
    </source>
</evidence>
<dbReference type="Pfam" id="PF04122">
    <property type="entry name" value="CW_binding_2"/>
    <property type="match status" value="3"/>
</dbReference>
<keyword evidence="3" id="KW-1185">Reference proteome</keyword>
<dbReference type="InterPro" id="IPR051922">
    <property type="entry name" value="Bact_Sporulation_Assoc"/>
</dbReference>
<reference evidence="2 3" key="1">
    <citation type="submission" date="2016-06" db="EMBL/GenBank/DDBJ databases">
        <title>Genome sequence of Clostridium acetireducens DSM 10703.</title>
        <authorList>
            <person name="Poehlein A."/>
            <person name="Fluechter S."/>
            <person name="Duerre P."/>
            <person name="Daniel R."/>
        </authorList>
    </citation>
    <scope>NUCLEOTIDE SEQUENCE [LARGE SCALE GENOMIC DNA]</scope>
    <source>
        <strain evidence="2 3">DSM 10703</strain>
    </source>
</reference>
<dbReference type="InterPro" id="IPR007253">
    <property type="entry name" value="Cell_wall-bd_2"/>
</dbReference>
<dbReference type="RefSeq" id="WP_070109519.1">
    <property type="nucleotide sequence ID" value="NZ_LZFO01000006.1"/>
</dbReference>
<accession>A0A1E8F0M5</accession>
<comment type="caution">
    <text evidence="2">The sequence shown here is derived from an EMBL/GenBank/DDBJ whole genome shotgun (WGS) entry which is preliminary data.</text>
</comment>
<gene>
    <name evidence="2" type="primary">lytC_2</name>
    <name evidence="2" type="ORF">CLOACE_05540</name>
</gene>
<dbReference type="PANTHER" id="PTHR30032">
    <property type="entry name" value="N-ACETYLMURAMOYL-L-ALANINE AMIDASE-RELATED"/>
    <property type="match status" value="1"/>
</dbReference>
<dbReference type="PATRIC" id="fig|1121290.3.peg.563"/>
<dbReference type="AlphaFoldDB" id="A0A1E8F0M5"/>
<proteinExistence type="predicted"/>
<name>A0A1E8F0M5_9CLOT</name>
<dbReference type="OrthoDB" id="1875486at2"/>
<dbReference type="STRING" id="1121290.CLAOCE_05540"/>
<organism evidence="2 3">
    <name type="scientific">Clostridium acetireducens DSM 10703</name>
    <dbReference type="NCBI Taxonomy" id="1121290"/>
    <lineage>
        <taxon>Bacteria</taxon>
        <taxon>Bacillati</taxon>
        <taxon>Bacillota</taxon>
        <taxon>Clostridia</taxon>
        <taxon>Eubacteriales</taxon>
        <taxon>Clostridiaceae</taxon>
        <taxon>Clostridium</taxon>
    </lineage>
</organism>
<feature type="coiled-coil region" evidence="1">
    <location>
        <begin position="636"/>
        <end position="663"/>
    </location>
</feature>
<dbReference type="EMBL" id="LZFO01000006">
    <property type="protein sequence ID" value="OFI06968.1"/>
    <property type="molecule type" value="Genomic_DNA"/>
</dbReference>